<feature type="compositionally biased region" description="Pro residues" evidence="1">
    <location>
        <begin position="51"/>
        <end position="66"/>
    </location>
</feature>
<proteinExistence type="predicted"/>
<dbReference type="AlphaFoldDB" id="A0A5B7FDE9"/>
<name>A0A5B7FDE9_PORTR</name>
<comment type="caution">
    <text evidence="2">The sequence shown here is derived from an EMBL/GenBank/DDBJ whole genome shotgun (WGS) entry which is preliminary data.</text>
</comment>
<feature type="compositionally biased region" description="Basic residues" evidence="1">
    <location>
        <begin position="7"/>
        <end position="23"/>
    </location>
</feature>
<sequence>MSQLVRVRVRKSGTVTRRRHHHSATTTLPPCSTGRSAIRSGLDTHRGTRSRPPPEATHIPPLPPNAHTPDDPLLNKGVPQGPGRAGSRAHEDQGCTRVTPA</sequence>
<reference evidence="2 3" key="1">
    <citation type="submission" date="2019-05" db="EMBL/GenBank/DDBJ databases">
        <title>Another draft genome of Portunus trituberculatus and its Hox gene families provides insights of decapod evolution.</title>
        <authorList>
            <person name="Jeong J.-H."/>
            <person name="Song I."/>
            <person name="Kim S."/>
            <person name="Choi T."/>
            <person name="Kim D."/>
            <person name="Ryu S."/>
            <person name="Kim W."/>
        </authorList>
    </citation>
    <scope>NUCLEOTIDE SEQUENCE [LARGE SCALE GENOMIC DNA]</scope>
    <source>
        <tissue evidence="2">Muscle</tissue>
    </source>
</reference>
<keyword evidence="3" id="KW-1185">Reference proteome</keyword>
<feature type="region of interest" description="Disordered" evidence="1">
    <location>
        <begin position="1"/>
        <end position="101"/>
    </location>
</feature>
<evidence type="ECO:0000313" key="2">
    <source>
        <dbReference type="EMBL" id="MPC44482.1"/>
    </source>
</evidence>
<evidence type="ECO:0000256" key="1">
    <source>
        <dbReference type="SAM" id="MobiDB-lite"/>
    </source>
</evidence>
<dbReference type="Proteomes" id="UP000324222">
    <property type="component" value="Unassembled WGS sequence"/>
</dbReference>
<dbReference type="EMBL" id="VSRR010006304">
    <property type="protein sequence ID" value="MPC44482.1"/>
    <property type="molecule type" value="Genomic_DNA"/>
</dbReference>
<protein>
    <submittedName>
        <fullName evidence="2">Uncharacterized protein</fullName>
    </submittedName>
</protein>
<accession>A0A5B7FDE9</accession>
<gene>
    <name evidence="2" type="ORF">E2C01_038155</name>
</gene>
<evidence type="ECO:0000313" key="3">
    <source>
        <dbReference type="Proteomes" id="UP000324222"/>
    </source>
</evidence>
<organism evidence="2 3">
    <name type="scientific">Portunus trituberculatus</name>
    <name type="common">Swimming crab</name>
    <name type="synonym">Neptunus trituberculatus</name>
    <dbReference type="NCBI Taxonomy" id="210409"/>
    <lineage>
        <taxon>Eukaryota</taxon>
        <taxon>Metazoa</taxon>
        <taxon>Ecdysozoa</taxon>
        <taxon>Arthropoda</taxon>
        <taxon>Crustacea</taxon>
        <taxon>Multicrustacea</taxon>
        <taxon>Malacostraca</taxon>
        <taxon>Eumalacostraca</taxon>
        <taxon>Eucarida</taxon>
        <taxon>Decapoda</taxon>
        <taxon>Pleocyemata</taxon>
        <taxon>Brachyura</taxon>
        <taxon>Eubrachyura</taxon>
        <taxon>Portunoidea</taxon>
        <taxon>Portunidae</taxon>
        <taxon>Portuninae</taxon>
        <taxon>Portunus</taxon>
    </lineage>
</organism>